<evidence type="ECO:0000256" key="7">
    <source>
        <dbReference type="SAM" id="MobiDB-lite"/>
    </source>
</evidence>
<feature type="region of interest" description="Disordered" evidence="7">
    <location>
        <begin position="842"/>
        <end position="862"/>
    </location>
</feature>
<keyword evidence="3 10" id="KW-0067">ATP-binding</keyword>
<keyword evidence="11" id="KW-1185">Reference proteome</keyword>
<keyword evidence="2" id="KW-0547">Nucleotide-binding</keyword>
<dbReference type="STRING" id="79604.AAY81_01395"/>
<dbReference type="Proteomes" id="UP000182975">
    <property type="component" value="Unassembled WGS sequence"/>
</dbReference>
<evidence type="ECO:0000256" key="1">
    <source>
        <dbReference type="ARBA" id="ARBA00022737"/>
    </source>
</evidence>
<dbReference type="GO" id="GO:0034605">
    <property type="term" value="P:cellular response to heat"/>
    <property type="evidence" value="ECO:0007669"/>
    <property type="project" value="TreeGrafter"/>
</dbReference>
<dbReference type="GO" id="GO:0006508">
    <property type="term" value="P:proteolysis"/>
    <property type="evidence" value="ECO:0007669"/>
    <property type="project" value="UniProtKB-KW"/>
</dbReference>
<dbReference type="Gene3D" id="3.40.50.300">
    <property type="entry name" value="P-loop containing nucleotide triphosphate hydrolases"/>
    <property type="match status" value="2"/>
</dbReference>
<keyword evidence="6" id="KW-0175">Coiled coil</keyword>
<dbReference type="EMBL" id="FOEC01000013">
    <property type="protein sequence ID" value="SEO95221.1"/>
    <property type="molecule type" value="Genomic_DNA"/>
</dbReference>
<dbReference type="Gene3D" id="4.10.860.10">
    <property type="entry name" value="UVR domain"/>
    <property type="match status" value="1"/>
</dbReference>
<dbReference type="PATRIC" id="fig|79604.3.peg.289"/>
<dbReference type="FunFam" id="3.40.50.300:FF:000025">
    <property type="entry name" value="ATP-dependent Clp protease subunit"/>
    <property type="match status" value="1"/>
</dbReference>
<dbReference type="Pfam" id="PF17871">
    <property type="entry name" value="AAA_lid_9"/>
    <property type="match status" value="1"/>
</dbReference>
<dbReference type="GO" id="GO:0005737">
    <property type="term" value="C:cytoplasm"/>
    <property type="evidence" value="ECO:0007669"/>
    <property type="project" value="TreeGrafter"/>
</dbReference>
<dbReference type="GO" id="GO:0016887">
    <property type="term" value="F:ATP hydrolysis activity"/>
    <property type="evidence" value="ECO:0007669"/>
    <property type="project" value="InterPro"/>
</dbReference>
<dbReference type="CDD" id="cd19499">
    <property type="entry name" value="RecA-like_ClpB_Hsp104-like"/>
    <property type="match status" value="1"/>
</dbReference>
<evidence type="ECO:0000313" key="10">
    <source>
        <dbReference type="EMBL" id="SEO95221.1"/>
    </source>
</evidence>
<accession>A0A172RWD4</accession>
<dbReference type="InterPro" id="IPR003959">
    <property type="entry name" value="ATPase_AAA_core"/>
</dbReference>
<dbReference type="InterPro" id="IPR041546">
    <property type="entry name" value="ClpA/ClpB_AAA_lid"/>
</dbReference>
<dbReference type="RefSeq" id="WP_066660501.1">
    <property type="nucleotide sequence ID" value="NZ_CP011402.1"/>
</dbReference>
<dbReference type="InterPro" id="IPR018368">
    <property type="entry name" value="ClpA/B_CS1"/>
</dbReference>
<keyword evidence="1 5" id="KW-0677">Repeat</keyword>
<evidence type="ECO:0000256" key="3">
    <source>
        <dbReference type="ARBA" id="ARBA00022840"/>
    </source>
</evidence>
<feature type="domain" description="UVR" evidence="8">
    <location>
        <begin position="421"/>
        <end position="456"/>
    </location>
</feature>
<dbReference type="SUPFAM" id="SSF52540">
    <property type="entry name" value="P-loop containing nucleoside triphosphate hydrolases"/>
    <property type="match status" value="2"/>
</dbReference>
<dbReference type="Pfam" id="PF10431">
    <property type="entry name" value="ClpB_D2-small"/>
    <property type="match status" value="1"/>
</dbReference>
<evidence type="ECO:0000259" key="8">
    <source>
        <dbReference type="PROSITE" id="PS50151"/>
    </source>
</evidence>
<dbReference type="PANTHER" id="PTHR11638">
    <property type="entry name" value="ATP-DEPENDENT CLP PROTEASE"/>
    <property type="match status" value="1"/>
</dbReference>
<evidence type="ECO:0000256" key="5">
    <source>
        <dbReference type="PROSITE-ProRule" id="PRU01251"/>
    </source>
</evidence>
<sequence>MSFDKFTDKARKVLVIAQDEARGLHQPYVGTEHILLALIKEQDGLAAQALDRLNVHYDEAVHAVKQVVAIDPDSDVSGHLGFTPRVKRVLENSLREAMQMGQSYISTEHLLLGIVREGEGAAIDALGRLGVSGDAVRSALNDLVGQSSVFAGRAGVDPGAQPKESALAEYGTDLTKKAAEGKLDPVIGRAGEIERIMQVLCRRQKNNPLIIGDPGVGKTAVVEGLAQLIVSNQVPDMLRHQRLFTLDISSLVAGSKYRGEFEERLKKCIKEVIAEGDIILFIDELHTLIGAGAAEGSIDAASILKPPLSRGEIQVIGATTIDEYRKHVEKDSALERRFQPITVGEPNEEQSIRIMQGLRDRYEEHHGVKFTDDALQAAVQLSSRYIQDRFLPDKAIDVMDEAGARMRIRNMTLPPELAELDDKLRKVRQKKEGAIADQDFEQAAALRDQEEQLKRDREVAQQKWEEESHKTLQQVSAEDIADVVSMTTGVPVSDLTEAEADKLLRMESVLHERIVGQDEAVTAVSKAIRRARSGLADPKRPTGSFIFLGPSGVGKTELSKALAEFLFNSEDALISFDMSEYMEKHTVSRLIGSPPGYVGYDEGGQLTKAVRQRPYSVVLFDEIEKAHPDVFNILLEILEEGRLTDGQGRSVDFRNTVIIMTSNVGARDIAQTAPLGFGGSEQAGLSDTEIKSRVTSELKKLFRPEFLNRIDETIVFKSLTKEEIGQIVKLMVADLRERLIAQNMTINITDDACRYIAEQGTDTTYGARPLRRAIQRLLEDPISDQVLEGKWRSGSVIDVSLKDGELVFEPGTGDIPAPRKRDSIAHDAELLMRGYDLSDTGRALRSGGSGSGGVPAADGAAN</sequence>
<keyword evidence="10" id="KW-0645">Protease</keyword>
<protein>
    <submittedName>
        <fullName evidence="10">ATP-dependent Clp protease ATP-binding subunit ClpC</fullName>
    </submittedName>
</protein>
<dbReference type="InterPro" id="IPR050130">
    <property type="entry name" value="ClpA_ClpB"/>
</dbReference>
<feature type="coiled-coil region" evidence="6">
    <location>
        <begin position="417"/>
        <end position="463"/>
    </location>
</feature>
<dbReference type="Gene3D" id="1.10.1780.10">
    <property type="entry name" value="Clp, N-terminal domain"/>
    <property type="match status" value="1"/>
</dbReference>
<dbReference type="KEGG" id="ddt:AAY81_01395"/>
<keyword evidence="4" id="KW-0143">Chaperone</keyword>
<dbReference type="PRINTS" id="PR00300">
    <property type="entry name" value="CLPPROTEASEA"/>
</dbReference>
<dbReference type="PROSITE" id="PS00870">
    <property type="entry name" value="CLPAB_1"/>
    <property type="match status" value="1"/>
</dbReference>
<dbReference type="Gene3D" id="1.10.8.60">
    <property type="match status" value="2"/>
</dbReference>
<dbReference type="Pfam" id="PF07724">
    <property type="entry name" value="AAA_2"/>
    <property type="match status" value="1"/>
</dbReference>
<gene>
    <name evidence="10" type="ORF">SAMN02910314_01721</name>
</gene>
<dbReference type="InterPro" id="IPR001943">
    <property type="entry name" value="UVR_dom"/>
</dbReference>
<dbReference type="SMART" id="SM00382">
    <property type="entry name" value="AAA"/>
    <property type="match status" value="2"/>
</dbReference>
<dbReference type="AlphaFoldDB" id="A0A172RWD4"/>
<dbReference type="SMART" id="SM01086">
    <property type="entry name" value="ClpB_D2-small"/>
    <property type="match status" value="1"/>
</dbReference>
<dbReference type="InterPro" id="IPR004176">
    <property type="entry name" value="Clp_R_N"/>
</dbReference>
<keyword evidence="10" id="KW-0378">Hydrolase</keyword>
<dbReference type="Pfam" id="PF02861">
    <property type="entry name" value="Clp_N"/>
    <property type="match status" value="1"/>
</dbReference>
<organism evidence="10 11">
    <name type="scientific">Denitrobacterium detoxificans</name>
    <dbReference type="NCBI Taxonomy" id="79604"/>
    <lineage>
        <taxon>Bacteria</taxon>
        <taxon>Bacillati</taxon>
        <taxon>Actinomycetota</taxon>
        <taxon>Coriobacteriia</taxon>
        <taxon>Eggerthellales</taxon>
        <taxon>Eggerthellaceae</taxon>
        <taxon>Denitrobacterium</taxon>
    </lineage>
</organism>
<feature type="domain" description="Clp R" evidence="9">
    <location>
        <begin position="3"/>
        <end position="146"/>
    </location>
</feature>
<dbReference type="InterPro" id="IPR027417">
    <property type="entry name" value="P-loop_NTPase"/>
</dbReference>
<evidence type="ECO:0000256" key="4">
    <source>
        <dbReference type="ARBA" id="ARBA00023186"/>
    </source>
</evidence>
<dbReference type="SUPFAM" id="SSF81923">
    <property type="entry name" value="Double Clp-N motif"/>
    <property type="match status" value="1"/>
</dbReference>
<dbReference type="GO" id="GO:0008233">
    <property type="term" value="F:peptidase activity"/>
    <property type="evidence" value="ECO:0007669"/>
    <property type="project" value="UniProtKB-KW"/>
</dbReference>
<dbReference type="PANTHER" id="PTHR11638:SF18">
    <property type="entry name" value="HEAT SHOCK PROTEIN 104"/>
    <property type="match status" value="1"/>
</dbReference>
<evidence type="ECO:0000256" key="6">
    <source>
        <dbReference type="SAM" id="Coils"/>
    </source>
</evidence>
<proteinExistence type="predicted"/>
<name>A0A172RWD4_9ACTN</name>
<reference evidence="11" key="1">
    <citation type="submission" date="2016-10" db="EMBL/GenBank/DDBJ databases">
        <authorList>
            <person name="Varghese N."/>
        </authorList>
    </citation>
    <scope>NUCLEOTIDE SEQUENCE [LARGE SCALE GENOMIC DNA]</scope>
    <source>
        <strain evidence="11">DSM 21843</strain>
    </source>
</reference>
<dbReference type="InterPro" id="IPR003593">
    <property type="entry name" value="AAA+_ATPase"/>
</dbReference>
<dbReference type="CDD" id="cd00009">
    <property type="entry name" value="AAA"/>
    <property type="match status" value="1"/>
</dbReference>
<dbReference type="InterPro" id="IPR001270">
    <property type="entry name" value="ClpA/B"/>
</dbReference>
<evidence type="ECO:0000259" key="9">
    <source>
        <dbReference type="PROSITE" id="PS51903"/>
    </source>
</evidence>
<evidence type="ECO:0000313" key="11">
    <source>
        <dbReference type="Proteomes" id="UP000182975"/>
    </source>
</evidence>
<dbReference type="PROSITE" id="PS51903">
    <property type="entry name" value="CLP_R"/>
    <property type="match status" value="1"/>
</dbReference>
<dbReference type="Pfam" id="PF00004">
    <property type="entry name" value="AAA"/>
    <property type="match status" value="1"/>
</dbReference>
<dbReference type="InterPro" id="IPR019489">
    <property type="entry name" value="Clp_ATPase_C"/>
</dbReference>
<dbReference type="OrthoDB" id="9803641at2"/>
<dbReference type="InterPro" id="IPR036628">
    <property type="entry name" value="Clp_N_dom_sf"/>
</dbReference>
<dbReference type="PROSITE" id="PS50151">
    <property type="entry name" value="UVR"/>
    <property type="match status" value="1"/>
</dbReference>
<dbReference type="GO" id="GO:0005524">
    <property type="term" value="F:ATP binding"/>
    <property type="evidence" value="ECO:0007669"/>
    <property type="project" value="UniProtKB-KW"/>
</dbReference>
<dbReference type="FunFam" id="3.40.50.300:FF:000010">
    <property type="entry name" value="Chaperone clpB 1, putative"/>
    <property type="match status" value="1"/>
</dbReference>
<evidence type="ECO:0000256" key="2">
    <source>
        <dbReference type="ARBA" id="ARBA00022741"/>
    </source>
</evidence>